<evidence type="ECO:0000313" key="5">
    <source>
        <dbReference type="EMBL" id="TGG40607.1"/>
    </source>
</evidence>
<dbReference type="Proteomes" id="UP000297635">
    <property type="component" value="Unassembled WGS sequence"/>
</dbReference>
<evidence type="ECO:0000313" key="6">
    <source>
        <dbReference type="Proteomes" id="UP000297635"/>
    </source>
</evidence>
<dbReference type="InterPro" id="IPR012334">
    <property type="entry name" value="Pectin_lyas_fold"/>
</dbReference>
<gene>
    <name evidence="5" type="ORF">EZ315_07985</name>
</gene>
<evidence type="ECO:0000259" key="3">
    <source>
        <dbReference type="Pfam" id="PF16318"/>
    </source>
</evidence>
<dbReference type="InterPro" id="IPR032155">
    <property type="entry name" value="DUF4992"/>
</dbReference>
<evidence type="ECO:0000259" key="4">
    <source>
        <dbReference type="Pfam" id="PF16383"/>
    </source>
</evidence>
<dbReference type="GeneID" id="82149729"/>
<dbReference type="InterPro" id="IPR011050">
    <property type="entry name" value="Pectin_lyase_fold/virulence"/>
</dbReference>
<dbReference type="Pfam" id="PF16318">
    <property type="entry name" value="DUF4957"/>
    <property type="match status" value="1"/>
</dbReference>
<dbReference type="Pfam" id="PF16383">
    <property type="entry name" value="DUF4992"/>
    <property type="match status" value="1"/>
</dbReference>
<feature type="domain" description="DUF4957" evidence="3">
    <location>
        <begin position="178"/>
        <end position="304"/>
    </location>
</feature>
<dbReference type="SUPFAM" id="SSF51126">
    <property type="entry name" value="Pectin lyase-like"/>
    <property type="match status" value="1"/>
</dbReference>
<protein>
    <submittedName>
        <fullName evidence="5">DUF4957 domain-containing protein</fullName>
    </submittedName>
</protein>
<dbReference type="Gene3D" id="2.160.20.10">
    <property type="entry name" value="Single-stranded right-handed beta-helix, Pectin lyase-like"/>
    <property type="match status" value="1"/>
</dbReference>
<dbReference type="PROSITE" id="PS51257">
    <property type="entry name" value="PROKAR_LIPOPROTEIN"/>
    <property type="match status" value="1"/>
</dbReference>
<evidence type="ECO:0000256" key="2">
    <source>
        <dbReference type="SAM" id="SignalP"/>
    </source>
</evidence>
<name>A0A4Z0V8W8_9BACT</name>
<dbReference type="RefSeq" id="WP_135471604.1">
    <property type="nucleotide sequence ID" value="NZ_SJSA01000001.1"/>
</dbReference>
<sequence length="491" mass="54695">MNSKMQRISSISCAALAIMLLSCADDGFDDSEKFESTVRNAQLVSPTIQPSDLSVVNNPDGTESVRVQWPVVEGASGYLANVAIVDNPETPDYIVKDQMIDGCSMTFDRQEDTKYKIYIKAIGNKKFNNTDAPEASVIDYSSYVTAIEIPENEEIAEFVKKNLPAPGTETAFALKAGGTYRLNDAADFNLVQCQLRGDKNNHPTVIVGEKGCIKIQNGFKLRYINFDCKDMNNVGLIRLADVADPTLRFDALGYNGGNAAKAFLIKNPVMIQHCWIKDLKAGVIAGSNEDWSLADFRLEDCIIQLHLDKSFGDKSLLNLQYCTAEQSIGGWKLCAHFKDLSVKNNTIFNTQVNDKTYFIRYANGSNSDPSKTWGPGHTSTHKWFNNTLIRTFTGKDFGNNIQRGVTHIMENNIFYDTYRINKYARGTKQIKDNVFCYKDGRKIDGGDSSFGSVDDGLNFDFSQTMDFSKPNAGLNFKPNTSTNAGDTRWFK</sequence>
<organism evidence="5 6">
    <name type="scientific">Duncaniella freteri</name>
    <dbReference type="NCBI Taxonomy" id="2530391"/>
    <lineage>
        <taxon>Bacteria</taxon>
        <taxon>Pseudomonadati</taxon>
        <taxon>Bacteroidota</taxon>
        <taxon>Bacteroidia</taxon>
        <taxon>Bacteroidales</taxon>
        <taxon>Muribaculaceae</taxon>
        <taxon>Duncaniella</taxon>
    </lineage>
</organism>
<feature type="chain" id="PRO_5021442324" evidence="2">
    <location>
        <begin position="25"/>
        <end position="491"/>
    </location>
</feature>
<keyword evidence="2" id="KW-0732">Signal</keyword>
<evidence type="ECO:0000256" key="1">
    <source>
        <dbReference type="SAM" id="MobiDB-lite"/>
    </source>
</evidence>
<comment type="caution">
    <text evidence="5">The sequence shown here is derived from an EMBL/GenBank/DDBJ whole genome shotgun (WGS) entry which is preliminary data.</text>
</comment>
<dbReference type="EMBL" id="SJSA01000001">
    <property type="protein sequence ID" value="TGG40607.1"/>
    <property type="molecule type" value="Genomic_DNA"/>
</dbReference>
<keyword evidence="6" id="KW-1185">Reference proteome</keyword>
<dbReference type="InterPro" id="IPR032530">
    <property type="entry name" value="DUF4957"/>
</dbReference>
<accession>A0A4Z0V8W8</accession>
<feature type="signal peptide" evidence="2">
    <location>
        <begin position="1"/>
        <end position="24"/>
    </location>
</feature>
<dbReference type="AlphaFoldDB" id="A0A4Z0V8W8"/>
<proteinExistence type="predicted"/>
<feature type="domain" description="DUF4992" evidence="4">
    <location>
        <begin position="9"/>
        <end position="170"/>
    </location>
</feature>
<reference evidence="5 6" key="1">
    <citation type="submission" date="2019-02" db="EMBL/GenBank/DDBJ databases">
        <title>Isolation and identification of novel species under the genus Muribaculum.</title>
        <authorList>
            <person name="Miyake S."/>
            <person name="Ding Y."/>
            <person name="Low A."/>
            <person name="Soh M."/>
            <person name="Seedorf H."/>
        </authorList>
    </citation>
    <scope>NUCLEOTIDE SEQUENCE [LARGE SCALE GENOMIC DNA]</scope>
    <source>
        <strain evidence="5 6">TLL-A3</strain>
    </source>
</reference>
<feature type="region of interest" description="Disordered" evidence="1">
    <location>
        <begin position="472"/>
        <end position="491"/>
    </location>
</feature>